<accession>A0ACC1T7P2</accession>
<keyword evidence="2" id="KW-1185">Reference proteome</keyword>
<sequence>MQSQFSQSKLIWQPKDPSRCRVEAFRRFVNRKHGLKLRDYHDLHQYSVTDYAFWQDLWEYLGVIYSVPPEKILTEGRMKEVPIWFPGARLNFAENLLRFDTDAIAVTSARETGQVVDYSFKQLRSMVRDMAAAMRANGLQVGDRVAVEAVITNSIDAVVIALATISVGAIYSSTATDMGTQGVLDRYRQIRPKFVFAETEVVYAGKTIDLMPKLTQVIKDLQGHGLQRAILLPSVRTGRNAKIAPDMRNTATLSAFLATGDGRPLTFEQVAFAHPIYILYSSGTTGVPKCIVHSGGGILLNNMKECTFAYNMSPDETYFQYTTTGWMMWNLLVSNLATGARILCYEGSPFYPSLPAFLKFISDQGVTIFGTGPRFLTEVQSAGIRPLQLAPFDSLRVIMSTGSPLTPALFEWTQLAFGDSVQVVSTSGGTDICTSFVAPMPTLPSHAGEMQCKALGMAVEIFDYSGKNIENTGEPGELVCTRPHPSMPVYFWGDKNDEKYRKAYFETYPGVWCHSDFIVKNPKTKGLPGSDGVLNPSGVRFGSAEIYSVLERFKQEIDDTLCVGQRRPEDKDERVLLFVKMRPGHRFNDALVQRIKQAIRQALSARHVPSYVFEVQDIPYTVNAKKIEIAVKQIVSGSSLKPSGTVANPESLQLYHKFRHLEQLLGKTTAKL</sequence>
<evidence type="ECO:0000313" key="2">
    <source>
        <dbReference type="Proteomes" id="UP001148662"/>
    </source>
</evidence>
<dbReference type="EMBL" id="JANHOG010000349">
    <property type="protein sequence ID" value="KAJ3555249.1"/>
    <property type="molecule type" value="Genomic_DNA"/>
</dbReference>
<protein>
    <submittedName>
        <fullName evidence="1">Uncharacterized protein</fullName>
    </submittedName>
</protein>
<name>A0ACC1T7P2_9APHY</name>
<gene>
    <name evidence="1" type="ORF">NM688_g2685</name>
</gene>
<organism evidence="1 2">
    <name type="scientific">Phlebia brevispora</name>
    <dbReference type="NCBI Taxonomy" id="194682"/>
    <lineage>
        <taxon>Eukaryota</taxon>
        <taxon>Fungi</taxon>
        <taxon>Dikarya</taxon>
        <taxon>Basidiomycota</taxon>
        <taxon>Agaricomycotina</taxon>
        <taxon>Agaricomycetes</taxon>
        <taxon>Polyporales</taxon>
        <taxon>Meruliaceae</taxon>
        <taxon>Phlebia</taxon>
    </lineage>
</organism>
<proteinExistence type="predicted"/>
<reference evidence="1" key="1">
    <citation type="submission" date="2022-07" db="EMBL/GenBank/DDBJ databases">
        <title>Genome Sequence of Phlebia brevispora.</title>
        <authorList>
            <person name="Buettner E."/>
        </authorList>
    </citation>
    <scope>NUCLEOTIDE SEQUENCE</scope>
    <source>
        <strain evidence="1">MPL23</strain>
    </source>
</reference>
<evidence type="ECO:0000313" key="1">
    <source>
        <dbReference type="EMBL" id="KAJ3555249.1"/>
    </source>
</evidence>
<comment type="caution">
    <text evidence="1">The sequence shown here is derived from an EMBL/GenBank/DDBJ whole genome shotgun (WGS) entry which is preliminary data.</text>
</comment>
<dbReference type="Proteomes" id="UP001148662">
    <property type="component" value="Unassembled WGS sequence"/>
</dbReference>